<evidence type="ECO:0000313" key="7">
    <source>
        <dbReference type="EMBL" id="CAH0104165.1"/>
    </source>
</evidence>
<gene>
    <name evidence="7" type="ORF">DGAL_LOCUS6879</name>
</gene>
<evidence type="ECO:0000256" key="4">
    <source>
        <dbReference type="ARBA" id="ARBA00022837"/>
    </source>
</evidence>
<comment type="caution">
    <text evidence="7">The sequence shown here is derived from an EMBL/GenBank/DDBJ whole genome shotgun (WGS) entry which is preliminary data.</text>
</comment>
<dbReference type="PRINTS" id="PR00450">
    <property type="entry name" value="RECOVERIN"/>
</dbReference>
<evidence type="ECO:0000259" key="6">
    <source>
        <dbReference type="PROSITE" id="PS50222"/>
    </source>
</evidence>
<feature type="compositionally biased region" description="Low complexity" evidence="5">
    <location>
        <begin position="43"/>
        <end position="78"/>
    </location>
</feature>
<dbReference type="SMART" id="SM00054">
    <property type="entry name" value="EFh"/>
    <property type="match status" value="2"/>
</dbReference>
<dbReference type="InterPro" id="IPR002048">
    <property type="entry name" value="EF_hand_dom"/>
</dbReference>
<organism evidence="7 8">
    <name type="scientific">Daphnia galeata</name>
    <dbReference type="NCBI Taxonomy" id="27404"/>
    <lineage>
        <taxon>Eukaryota</taxon>
        <taxon>Metazoa</taxon>
        <taxon>Ecdysozoa</taxon>
        <taxon>Arthropoda</taxon>
        <taxon>Crustacea</taxon>
        <taxon>Branchiopoda</taxon>
        <taxon>Diplostraca</taxon>
        <taxon>Cladocera</taxon>
        <taxon>Anomopoda</taxon>
        <taxon>Daphniidae</taxon>
        <taxon>Daphnia</taxon>
    </lineage>
</organism>
<sequence length="318" mass="35661">MTSVMAVDSVVVLRVGDAHHRRRPPGTTSVASSGRTKLLPMTGVGAASGVGQQQQQKGNSGEGTSVPLSSSSPATSSTQVIPPPYHSTQRLHFLTHCGTFWAGCLRDQVRHCWTMFTKRKKEEDLDDVMFGKTTRHRPEELKSLERSTKFTRKEIQLIYRGFKQECPNGVVDEQSFKEIFVQFFPQGDASQYAHYVFKTFKNGGTGTIKFEDFLQSLSQASRGTIQEKLRWIFGLYDLNGDGYISKAEMTSVAMAIFDMLGRHAAPAVDDQTASKHIDQIFHKIDVNHDGLITFEELSQWCTREERFVKSLGMLDTVL</sequence>
<comment type="similarity">
    <text evidence="1">Belongs to the recoverin family.</text>
</comment>
<feature type="domain" description="EF-hand" evidence="6">
    <location>
        <begin position="224"/>
        <end position="259"/>
    </location>
</feature>
<reference evidence="7" key="1">
    <citation type="submission" date="2021-11" db="EMBL/GenBank/DDBJ databases">
        <authorList>
            <person name="Schell T."/>
        </authorList>
    </citation>
    <scope>NUCLEOTIDE SEQUENCE</scope>
    <source>
        <strain evidence="7">M5</strain>
    </source>
</reference>
<protein>
    <recommendedName>
        <fullName evidence="6">EF-hand domain-containing protein</fullName>
    </recommendedName>
</protein>
<dbReference type="CDD" id="cd00051">
    <property type="entry name" value="EFh"/>
    <property type="match status" value="2"/>
</dbReference>
<dbReference type="PANTHER" id="PTHR23055">
    <property type="entry name" value="CALCIUM BINDING PROTEINS"/>
    <property type="match status" value="1"/>
</dbReference>
<evidence type="ECO:0000256" key="1">
    <source>
        <dbReference type="ARBA" id="ARBA00006049"/>
    </source>
</evidence>
<dbReference type="InterPro" id="IPR011992">
    <property type="entry name" value="EF-hand-dom_pair"/>
</dbReference>
<dbReference type="OrthoDB" id="191686at2759"/>
<dbReference type="Gene3D" id="1.10.238.10">
    <property type="entry name" value="EF-hand"/>
    <property type="match status" value="1"/>
</dbReference>
<feature type="domain" description="EF-hand" evidence="6">
    <location>
        <begin position="272"/>
        <end position="307"/>
    </location>
</feature>
<feature type="region of interest" description="Disordered" evidence="5">
    <location>
        <begin position="17"/>
        <end position="83"/>
    </location>
</feature>
<dbReference type="PROSITE" id="PS50222">
    <property type="entry name" value="EF_HAND_2"/>
    <property type="match status" value="2"/>
</dbReference>
<dbReference type="PANTHER" id="PTHR23055:SF185">
    <property type="entry name" value="NEUROCALCIN HOMOLOG-LIKE PROTEIN"/>
    <property type="match status" value="1"/>
</dbReference>
<proteinExistence type="inferred from homology"/>
<dbReference type="GO" id="GO:0005509">
    <property type="term" value="F:calcium ion binding"/>
    <property type="evidence" value="ECO:0007669"/>
    <property type="project" value="InterPro"/>
</dbReference>
<dbReference type="InterPro" id="IPR018247">
    <property type="entry name" value="EF_Hand_1_Ca_BS"/>
</dbReference>
<evidence type="ECO:0000256" key="3">
    <source>
        <dbReference type="ARBA" id="ARBA00022737"/>
    </source>
</evidence>
<evidence type="ECO:0000256" key="5">
    <source>
        <dbReference type="SAM" id="MobiDB-lite"/>
    </source>
</evidence>
<dbReference type="FunFam" id="1.10.238.10:FF:000009">
    <property type="entry name" value="Visinin-like protein 1"/>
    <property type="match status" value="1"/>
</dbReference>
<dbReference type="Proteomes" id="UP000789390">
    <property type="component" value="Unassembled WGS sequence"/>
</dbReference>
<accession>A0A8J2WEF8</accession>
<keyword evidence="8" id="KW-1185">Reference proteome</keyword>
<name>A0A8J2WEF8_9CRUS</name>
<dbReference type="SUPFAM" id="SSF47473">
    <property type="entry name" value="EF-hand"/>
    <property type="match status" value="1"/>
</dbReference>
<keyword evidence="4" id="KW-0106">Calcium</keyword>
<evidence type="ECO:0000256" key="2">
    <source>
        <dbReference type="ARBA" id="ARBA00022723"/>
    </source>
</evidence>
<feature type="compositionally biased region" description="Polar residues" evidence="5">
    <location>
        <begin position="26"/>
        <end position="35"/>
    </location>
</feature>
<keyword evidence="2" id="KW-0479">Metal-binding</keyword>
<dbReference type="AlphaFoldDB" id="A0A8J2WEF8"/>
<evidence type="ECO:0000313" key="8">
    <source>
        <dbReference type="Proteomes" id="UP000789390"/>
    </source>
</evidence>
<dbReference type="InterPro" id="IPR028846">
    <property type="entry name" value="Recoverin"/>
</dbReference>
<dbReference type="EMBL" id="CAKKLH010000125">
    <property type="protein sequence ID" value="CAH0104165.1"/>
    <property type="molecule type" value="Genomic_DNA"/>
</dbReference>
<dbReference type="Pfam" id="PF13499">
    <property type="entry name" value="EF-hand_7"/>
    <property type="match status" value="1"/>
</dbReference>
<keyword evidence="3" id="KW-0677">Repeat</keyword>
<dbReference type="PROSITE" id="PS00018">
    <property type="entry name" value="EF_HAND_1"/>
    <property type="match status" value="2"/>
</dbReference>